<dbReference type="InterPro" id="IPR004255">
    <property type="entry name" value="O-acyltransferase_WSD1_N"/>
</dbReference>
<dbReference type="GO" id="GO:0005886">
    <property type="term" value="C:plasma membrane"/>
    <property type="evidence" value="ECO:0007669"/>
    <property type="project" value="UniProtKB-SubCell"/>
</dbReference>
<dbReference type="Pfam" id="PF03007">
    <property type="entry name" value="WS_DGAT_cat"/>
    <property type="match status" value="1"/>
</dbReference>
<comment type="similarity">
    <text evidence="8">In the N-terminal section; belongs to the long-chain O-acyltransferase family.</text>
</comment>
<dbReference type="Proteomes" id="UP000077755">
    <property type="component" value="Chromosome 5"/>
</dbReference>
<gene>
    <name evidence="13" type="ORF">DCAR_0521952</name>
</gene>
<dbReference type="InterPro" id="IPR009721">
    <property type="entry name" value="O-acyltransferase_WSD1_C"/>
</dbReference>
<evidence type="ECO:0000256" key="3">
    <source>
        <dbReference type="ARBA" id="ARBA00004771"/>
    </source>
</evidence>
<name>A0AAF0X6W7_DAUCS</name>
<comment type="catalytic activity">
    <reaction evidence="10">
        <text>an acyl-CoA + a 1,2-diacyl-sn-glycerol = a triacyl-sn-glycerol + CoA</text>
        <dbReference type="Rhea" id="RHEA:10868"/>
        <dbReference type="ChEBI" id="CHEBI:17815"/>
        <dbReference type="ChEBI" id="CHEBI:57287"/>
        <dbReference type="ChEBI" id="CHEBI:58342"/>
        <dbReference type="ChEBI" id="CHEBI:64615"/>
        <dbReference type="EC" id="2.3.1.20"/>
    </reaction>
</comment>
<evidence type="ECO:0000256" key="8">
    <source>
        <dbReference type="ARBA" id="ARBA00024360"/>
    </source>
</evidence>
<reference evidence="13" key="2">
    <citation type="submission" date="2022-03" db="EMBL/GenBank/DDBJ databases">
        <title>Draft title - Genomic analysis of global carrot germplasm unveils the trajectory of domestication and the origin of high carotenoid orange carrot.</title>
        <authorList>
            <person name="Iorizzo M."/>
            <person name="Ellison S."/>
            <person name="Senalik D."/>
            <person name="Macko-Podgorni A."/>
            <person name="Grzebelus D."/>
            <person name="Bostan H."/>
            <person name="Rolling W."/>
            <person name="Curaba J."/>
            <person name="Simon P."/>
        </authorList>
    </citation>
    <scope>NUCLEOTIDE SEQUENCE</scope>
    <source>
        <tissue evidence="13">Leaf</tissue>
    </source>
</reference>
<organism evidence="13 14">
    <name type="scientific">Daucus carota subsp. sativus</name>
    <name type="common">Carrot</name>
    <dbReference type="NCBI Taxonomy" id="79200"/>
    <lineage>
        <taxon>Eukaryota</taxon>
        <taxon>Viridiplantae</taxon>
        <taxon>Streptophyta</taxon>
        <taxon>Embryophyta</taxon>
        <taxon>Tracheophyta</taxon>
        <taxon>Spermatophyta</taxon>
        <taxon>Magnoliopsida</taxon>
        <taxon>eudicotyledons</taxon>
        <taxon>Gunneridae</taxon>
        <taxon>Pentapetalae</taxon>
        <taxon>asterids</taxon>
        <taxon>campanulids</taxon>
        <taxon>Apiales</taxon>
        <taxon>Apiaceae</taxon>
        <taxon>Apioideae</taxon>
        <taxon>Scandiceae</taxon>
        <taxon>Daucinae</taxon>
        <taxon>Daucus</taxon>
        <taxon>Daucus sect. Daucus</taxon>
    </lineage>
</organism>
<dbReference type="EMBL" id="CP093347">
    <property type="protein sequence ID" value="WOH02563.1"/>
    <property type="molecule type" value="Genomic_DNA"/>
</dbReference>
<evidence type="ECO:0000259" key="12">
    <source>
        <dbReference type="Pfam" id="PF06974"/>
    </source>
</evidence>
<dbReference type="GO" id="GO:0005789">
    <property type="term" value="C:endoplasmic reticulum membrane"/>
    <property type="evidence" value="ECO:0007669"/>
    <property type="project" value="UniProtKB-SubCell"/>
</dbReference>
<evidence type="ECO:0000256" key="7">
    <source>
        <dbReference type="ARBA" id="ARBA00023315"/>
    </source>
</evidence>
<dbReference type="PANTHER" id="PTHR31650:SF51">
    <property type="entry name" value="O-ACYLTRANSFERASE WSD1-LIKE ISOFORM X1"/>
    <property type="match status" value="1"/>
</dbReference>
<dbReference type="AlphaFoldDB" id="A0AAF0X6W7"/>
<feature type="domain" description="O-acyltransferase WSD1 C-terminal" evidence="12">
    <location>
        <begin position="312"/>
        <end position="461"/>
    </location>
</feature>
<evidence type="ECO:0000259" key="11">
    <source>
        <dbReference type="Pfam" id="PF03007"/>
    </source>
</evidence>
<dbReference type="GO" id="GO:0019432">
    <property type="term" value="P:triglyceride biosynthetic process"/>
    <property type="evidence" value="ECO:0007669"/>
    <property type="project" value="TreeGrafter"/>
</dbReference>
<comment type="pathway">
    <text evidence="3">Glycerolipid metabolism; triacylglycerol biosynthesis.</text>
</comment>
<proteinExistence type="inferred from homology"/>
<sequence>MELYEEETSSPLSPNGQYLTTSALCLTVLVVFEFQAPIHDLQINSMLRTLFVPTNRRFSSVVVGEKDGVKKWKRVDVDVKEHVKVPVIPTGKSPNYHEKYLVEYLSNISLEPLPEHRPLWEVHVFPYPTLHAAGTLIFKLHHALGDGYSFLGAFLSMMKRADDPSLSVSFPSFRSSNSIPKSLQAGYHNNVRRFFKCVPRMSSWIFNTVKDFGWSVLKSSVLKDDLSPIRSGDDVGLELLPMDMSAMEFSLDQIKKIKTSLKVTVNDVVTGVILLGTRLYMESKEKNSGDSNSTAMVLLNTRNMEAAGSMPWGNHFGFLPLQLPKLSNTSPDHDPSLDFNPLDFVYETHRVIKRKRNNPAAFLTGALLDFAREIRGPKTPARFIYKAMSNTSMGISSLIGPTEQVTLRDHPISGLYFLVAGVPQSLRVSVLSYMGKLRIAFAVEKDFIDMEKLKACVETAFVTVSKAAIHS</sequence>
<dbReference type="PANTHER" id="PTHR31650">
    <property type="entry name" value="O-ACYLTRANSFERASE (WSD1-LIKE) FAMILY PROTEIN"/>
    <property type="match status" value="1"/>
</dbReference>
<comment type="pathway">
    <text evidence="4">Lipid metabolism.</text>
</comment>
<evidence type="ECO:0008006" key="15">
    <source>
        <dbReference type="Google" id="ProtNLM"/>
    </source>
</evidence>
<evidence type="ECO:0000256" key="1">
    <source>
        <dbReference type="ARBA" id="ARBA00004162"/>
    </source>
</evidence>
<evidence type="ECO:0000256" key="6">
    <source>
        <dbReference type="ARBA" id="ARBA00022824"/>
    </source>
</evidence>
<evidence type="ECO:0000313" key="13">
    <source>
        <dbReference type="EMBL" id="WOH02563.1"/>
    </source>
</evidence>
<evidence type="ECO:0000256" key="9">
    <source>
        <dbReference type="ARBA" id="ARBA00047604"/>
    </source>
</evidence>
<dbReference type="GO" id="GO:0004144">
    <property type="term" value="F:diacylglycerol O-acyltransferase activity"/>
    <property type="evidence" value="ECO:0007669"/>
    <property type="project" value="UniProtKB-EC"/>
</dbReference>
<keyword evidence="5" id="KW-0808">Transferase</keyword>
<dbReference type="GO" id="GO:0047196">
    <property type="term" value="F:long-chain-alcohol O-fatty-acyltransferase activity"/>
    <property type="evidence" value="ECO:0007669"/>
    <property type="project" value="UniProtKB-EC"/>
</dbReference>
<dbReference type="Pfam" id="PF06974">
    <property type="entry name" value="WS_DGAT_C"/>
    <property type="match status" value="1"/>
</dbReference>
<reference evidence="13" key="1">
    <citation type="journal article" date="2016" name="Nat. Genet.">
        <title>A high-quality carrot genome assembly provides new insights into carotenoid accumulation and asterid genome evolution.</title>
        <authorList>
            <person name="Iorizzo M."/>
            <person name="Ellison S."/>
            <person name="Senalik D."/>
            <person name="Zeng P."/>
            <person name="Satapoomin P."/>
            <person name="Huang J."/>
            <person name="Bowman M."/>
            <person name="Iovene M."/>
            <person name="Sanseverino W."/>
            <person name="Cavagnaro P."/>
            <person name="Yildiz M."/>
            <person name="Macko-Podgorni A."/>
            <person name="Moranska E."/>
            <person name="Grzebelus E."/>
            <person name="Grzebelus D."/>
            <person name="Ashrafi H."/>
            <person name="Zheng Z."/>
            <person name="Cheng S."/>
            <person name="Spooner D."/>
            <person name="Van Deynze A."/>
            <person name="Simon P."/>
        </authorList>
    </citation>
    <scope>NUCLEOTIDE SEQUENCE</scope>
    <source>
        <tissue evidence="13">Leaf</tissue>
    </source>
</reference>
<evidence type="ECO:0000313" key="14">
    <source>
        <dbReference type="Proteomes" id="UP000077755"/>
    </source>
</evidence>
<comment type="subcellular location">
    <subcellularLocation>
        <location evidence="1">Cell membrane</location>
        <topology evidence="1">Single-pass membrane protein</topology>
    </subcellularLocation>
    <subcellularLocation>
        <location evidence="2">Endoplasmic reticulum membrane</location>
    </subcellularLocation>
</comment>
<evidence type="ECO:0000256" key="10">
    <source>
        <dbReference type="ARBA" id="ARBA00048109"/>
    </source>
</evidence>
<keyword evidence="14" id="KW-1185">Reference proteome</keyword>
<evidence type="ECO:0000256" key="2">
    <source>
        <dbReference type="ARBA" id="ARBA00004586"/>
    </source>
</evidence>
<keyword evidence="7" id="KW-0012">Acyltransferase</keyword>
<evidence type="ECO:0000256" key="5">
    <source>
        <dbReference type="ARBA" id="ARBA00022679"/>
    </source>
</evidence>
<evidence type="ECO:0000256" key="4">
    <source>
        <dbReference type="ARBA" id="ARBA00005189"/>
    </source>
</evidence>
<accession>A0AAF0X6W7</accession>
<comment type="catalytic activity">
    <reaction evidence="9">
        <text>a long chain fatty alcohol + a fatty acyl-CoA = a long-chain alcohol wax ester + CoA</text>
        <dbReference type="Rhea" id="RHEA:38443"/>
        <dbReference type="ChEBI" id="CHEBI:17135"/>
        <dbReference type="ChEBI" id="CHEBI:57287"/>
        <dbReference type="ChEBI" id="CHEBI:77636"/>
        <dbReference type="ChEBI" id="CHEBI:235323"/>
        <dbReference type="EC" id="2.3.1.75"/>
    </reaction>
</comment>
<dbReference type="InterPro" id="IPR045034">
    <property type="entry name" value="O-acyltransferase_WSD1-like"/>
</dbReference>
<feature type="domain" description="O-acyltransferase WSD1-like N-terminal" evidence="11">
    <location>
        <begin position="69"/>
        <end position="269"/>
    </location>
</feature>
<protein>
    <recommendedName>
        <fullName evidence="15">Diacylglycerol O-acyltransferase</fullName>
    </recommendedName>
</protein>
<keyword evidence="6" id="KW-0256">Endoplasmic reticulum</keyword>